<dbReference type="AlphaFoldDB" id="A0A9P5PQR9"/>
<evidence type="ECO:0000313" key="1">
    <source>
        <dbReference type="EMBL" id="KAF9067676.1"/>
    </source>
</evidence>
<name>A0A9P5PQR9_9AGAR</name>
<dbReference type="Proteomes" id="UP000772434">
    <property type="component" value="Unassembled WGS sequence"/>
</dbReference>
<evidence type="ECO:0000313" key="2">
    <source>
        <dbReference type="Proteomes" id="UP000772434"/>
    </source>
</evidence>
<feature type="non-terminal residue" evidence="1">
    <location>
        <position position="69"/>
    </location>
</feature>
<reference evidence="1" key="1">
    <citation type="submission" date="2020-11" db="EMBL/GenBank/DDBJ databases">
        <authorList>
            <consortium name="DOE Joint Genome Institute"/>
            <person name="Ahrendt S."/>
            <person name="Riley R."/>
            <person name="Andreopoulos W."/>
            <person name="Labutti K."/>
            <person name="Pangilinan J."/>
            <person name="Ruiz-Duenas F.J."/>
            <person name="Barrasa J.M."/>
            <person name="Sanchez-Garcia M."/>
            <person name="Camarero S."/>
            <person name="Miyauchi S."/>
            <person name="Serrano A."/>
            <person name="Linde D."/>
            <person name="Babiker R."/>
            <person name="Drula E."/>
            <person name="Ayuso-Fernandez I."/>
            <person name="Pacheco R."/>
            <person name="Padilla G."/>
            <person name="Ferreira P."/>
            <person name="Barriuso J."/>
            <person name="Kellner H."/>
            <person name="Castanera R."/>
            <person name="Alfaro M."/>
            <person name="Ramirez L."/>
            <person name="Pisabarro A.G."/>
            <person name="Kuo A."/>
            <person name="Tritt A."/>
            <person name="Lipzen A."/>
            <person name="He G."/>
            <person name="Yan M."/>
            <person name="Ng V."/>
            <person name="Cullen D."/>
            <person name="Martin F."/>
            <person name="Rosso M.-N."/>
            <person name="Henrissat B."/>
            <person name="Hibbett D."/>
            <person name="Martinez A.T."/>
            <person name="Grigoriev I.V."/>
        </authorList>
    </citation>
    <scope>NUCLEOTIDE SEQUENCE</scope>
    <source>
        <strain evidence="1">AH 40177</strain>
    </source>
</reference>
<protein>
    <recommendedName>
        <fullName evidence="3">F-box domain-containing protein</fullName>
    </recommendedName>
</protein>
<gene>
    <name evidence="1" type="ORF">BDP27DRAFT_1160776</name>
</gene>
<feature type="non-terminal residue" evidence="1">
    <location>
        <position position="1"/>
    </location>
</feature>
<organism evidence="1 2">
    <name type="scientific">Rhodocollybia butyracea</name>
    <dbReference type="NCBI Taxonomy" id="206335"/>
    <lineage>
        <taxon>Eukaryota</taxon>
        <taxon>Fungi</taxon>
        <taxon>Dikarya</taxon>
        <taxon>Basidiomycota</taxon>
        <taxon>Agaricomycotina</taxon>
        <taxon>Agaricomycetes</taxon>
        <taxon>Agaricomycetidae</taxon>
        <taxon>Agaricales</taxon>
        <taxon>Marasmiineae</taxon>
        <taxon>Omphalotaceae</taxon>
        <taxon>Rhodocollybia</taxon>
    </lineage>
</organism>
<comment type="caution">
    <text evidence="1">The sequence shown here is derived from an EMBL/GenBank/DDBJ whole genome shotgun (WGS) entry which is preliminary data.</text>
</comment>
<accession>A0A9P5PQR9</accession>
<dbReference type="OrthoDB" id="3045540at2759"/>
<keyword evidence="2" id="KW-1185">Reference proteome</keyword>
<dbReference type="EMBL" id="JADNRY010000070">
    <property type="protein sequence ID" value="KAF9067676.1"/>
    <property type="molecule type" value="Genomic_DNA"/>
</dbReference>
<sequence length="69" mass="7977">ELEKLKNILSPIRRVPLDVLSEIFDLCSRNDSSDNWPKDIDTVVRYTPLVLASVCVAWKTTVYDTPKIW</sequence>
<evidence type="ECO:0008006" key="3">
    <source>
        <dbReference type="Google" id="ProtNLM"/>
    </source>
</evidence>
<proteinExistence type="predicted"/>